<keyword evidence="3" id="KW-1185">Reference proteome</keyword>
<accession>A0A410W6J1</accession>
<organism evidence="2 3">
    <name type="scientific">Corynebacterium pelargi</name>
    <dbReference type="NCBI Taxonomy" id="1471400"/>
    <lineage>
        <taxon>Bacteria</taxon>
        <taxon>Bacillati</taxon>
        <taxon>Actinomycetota</taxon>
        <taxon>Actinomycetes</taxon>
        <taxon>Mycobacteriales</taxon>
        <taxon>Corynebacteriaceae</taxon>
        <taxon>Corynebacterium</taxon>
    </lineage>
</organism>
<evidence type="ECO:0000256" key="1">
    <source>
        <dbReference type="SAM" id="MobiDB-lite"/>
    </source>
</evidence>
<sequence length="78" mass="8550">MDAPPSTATHLHKLEELTDLGLAAGAMRRQALEEGPFRSTTSKWRTELAEKTPTPIPLLPTAVPKLRQSSRKCDTPPC</sequence>
<feature type="region of interest" description="Disordered" evidence="1">
    <location>
        <begin position="32"/>
        <end position="78"/>
    </location>
</feature>
<proteinExistence type="predicted"/>
<evidence type="ECO:0000313" key="2">
    <source>
        <dbReference type="EMBL" id="QAU51563.1"/>
    </source>
</evidence>
<dbReference type="AlphaFoldDB" id="A0A410W6J1"/>
<dbReference type="Proteomes" id="UP000288929">
    <property type="component" value="Chromosome"/>
</dbReference>
<evidence type="ECO:0000313" key="3">
    <source>
        <dbReference type="Proteomes" id="UP000288929"/>
    </source>
</evidence>
<name>A0A410W6J1_9CORY</name>
<protein>
    <submittedName>
        <fullName evidence="2">Uncharacterized protein</fullName>
    </submittedName>
</protein>
<dbReference type="KEGG" id="cpeg:CPELA_01315"/>
<gene>
    <name evidence="2" type="ORF">CPELA_01315</name>
</gene>
<reference evidence="2 3" key="1">
    <citation type="submission" date="2019-01" db="EMBL/GenBank/DDBJ databases">
        <authorList>
            <person name="Ruckert C."/>
            <person name="Busche T."/>
            <person name="Kalinowski J."/>
        </authorList>
    </citation>
    <scope>NUCLEOTIDE SEQUENCE [LARGE SCALE GENOMIC DNA]</scope>
    <source>
        <strain evidence="2 3">136/3</strain>
    </source>
</reference>
<dbReference type="EMBL" id="CP035299">
    <property type="protein sequence ID" value="QAU51563.1"/>
    <property type="molecule type" value="Genomic_DNA"/>
</dbReference>